<dbReference type="EMBL" id="AWWV01012203">
    <property type="protein sequence ID" value="OMO68460.1"/>
    <property type="molecule type" value="Genomic_DNA"/>
</dbReference>
<proteinExistence type="predicted"/>
<organism evidence="1 2">
    <name type="scientific">Corchorus capsularis</name>
    <name type="common">Jute</name>
    <dbReference type="NCBI Taxonomy" id="210143"/>
    <lineage>
        <taxon>Eukaryota</taxon>
        <taxon>Viridiplantae</taxon>
        <taxon>Streptophyta</taxon>
        <taxon>Embryophyta</taxon>
        <taxon>Tracheophyta</taxon>
        <taxon>Spermatophyta</taxon>
        <taxon>Magnoliopsida</taxon>
        <taxon>eudicotyledons</taxon>
        <taxon>Gunneridae</taxon>
        <taxon>Pentapetalae</taxon>
        <taxon>rosids</taxon>
        <taxon>malvids</taxon>
        <taxon>Malvales</taxon>
        <taxon>Malvaceae</taxon>
        <taxon>Grewioideae</taxon>
        <taxon>Apeibeae</taxon>
        <taxon>Corchorus</taxon>
    </lineage>
</organism>
<dbReference type="STRING" id="210143.A0A1R3HDR3"/>
<dbReference type="Proteomes" id="UP000188268">
    <property type="component" value="Unassembled WGS sequence"/>
</dbReference>
<evidence type="ECO:0000313" key="1">
    <source>
        <dbReference type="EMBL" id="OMO68460.1"/>
    </source>
</evidence>
<dbReference type="Pfam" id="PF04788">
    <property type="entry name" value="DUF620"/>
    <property type="match status" value="1"/>
</dbReference>
<protein>
    <submittedName>
        <fullName evidence="1">Uncharacterized protein</fullName>
    </submittedName>
</protein>
<evidence type="ECO:0000313" key="2">
    <source>
        <dbReference type="Proteomes" id="UP000188268"/>
    </source>
</evidence>
<dbReference type="InterPro" id="IPR006873">
    <property type="entry name" value="DUF620"/>
</dbReference>
<dbReference type="AlphaFoldDB" id="A0A1R3HDR3"/>
<keyword evidence="2" id="KW-1185">Reference proteome</keyword>
<comment type="caution">
    <text evidence="1">The sequence shown here is derived from an EMBL/GenBank/DDBJ whole genome shotgun (WGS) entry which is preliminary data.</text>
</comment>
<accession>A0A1R3HDR3</accession>
<sequence length="438" mass="48856">MRKLCPNYDFPEGLDTVLEVPIPEEMFASNKTSSNKSWQNMKSWMNMKQSSDKSPPSMTAIFGGRNTEIQLLLGVIGAPLIPLPVKLDHDQSSISKNIKDHPIEASMAKYIVKQYIAAVGGEKALNSVDSMYAMGKVKMAASEFCAGEGTVNNKIVKVRNLRNGGGEIGGFVLWQKRPDLWCLELVVAGCKISAGSDGKVAWRQTPWHNSHASRGPPRPLRRFLQGLDPRSTANLFSNSVCVGDKTINDEDCFILKLEAEPSTLRARSSTNVEIIRHTVWGYFSQRTGLLVQLEDSHLLRIKAPGNDSIFWETTMESWIQDYKTIDGINIAHSGKTWVSLFRFGENSESHSRTRMEEAWTIEEVDFNIKGLSMDCFLPPGDLKKEEEGYGIVSSNVRLPFKLRNGTKRVISASKIVAIDVDECDDSSDDDDDDDDEDL</sequence>
<gene>
    <name evidence="1" type="ORF">CCACVL1_19940</name>
</gene>
<dbReference type="OrthoDB" id="1065010at2759"/>
<name>A0A1R3HDR3_COCAP</name>
<reference evidence="1 2" key="1">
    <citation type="submission" date="2013-09" db="EMBL/GenBank/DDBJ databases">
        <title>Corchorus capsularis genome sequencing.</title>
        <authorList>
            <person name="Alam M."/>
            <person name="Haque M.S."/>
            <person name="Islam M.S."/>
            <person name="Emdad E.M."/>
            <person name="Islam M.M."/>
            <person name="Ahmed B."/>
            <person name="Halim A."/>
            <person name="Hossen Q.M.M."/>
            <person name="Hossain M.Z."/>
            <person name="Ahmed R."/>
            <person name="Khan M.M."/>
            <person name="Islam R."/>
            <person name="Rashid M.M."/>
            <person name="Khan S.A."/>
            <person name="Rahman M.S."/>
            <person name="Alam M."/>
        </authorList>
    </citation>
    <scope>NUCLEOTIDE SEQUENCE [LARGE SCALE GENOMIC DNA]</scope>
    <source>
        <strain evidence="2">cv. CVL-1</strain>
        <tissue evidence="1">Whole seedling</tissue>
    </source>
</reference>
<dbReference type="PANTHER" id="PTHR31300">
    <property type="entry name" value="LIPASE"/>
    <property type="match status" value="1"/>
</dbReference>
<dbReference type="Gramene" id="OMO68460">
    <property type="protein sequence ID" value="OMO68460"/>
    <property type="gene ID" value="CCACVL1_19940"/>
</dbReference>
<dbReference type="OMA" id="TMESWIQ"/>
<dbReference type="PANTHER" id="PTHR31300:SF30">
    <property type="entry name" value="EMB|CAB81597.1"/>
    <property type="match status" value="1"/>
</dbReference>